<dbReference type="eggNOG" id="ENOG5031PEA">
    <property type="taxonomic scope" value="Bacteria"/>
</dbReference>
<organism evidence="2 3">
    <name type="scientific">Halalkalibacter okhensis</name>
    <dbReference type="NCBI Taxonomy" id="333138"/>
    <lineage>
        <taxon>Bacteria</taxon>
        <taxon>Bacillati</taxon>
        <taxon>Bacillota</taxon>
        <taxon>Bacilli</taxon>
        <taxon>Bacillales</taxon>
        <taxon>Bacillaceae</taxon>
        <taxon>Halalkalibacter</taxon>
    </lineage>
</organism>
<name>A0A0B0IH97_9BACI</name>
<feature type="transmembrane region" description="Helical" evidence="1">
    <location>
        <begin position="133"/>
        <end position="151"/>
    </location>
</feature>
<dbReference type="AlphaFoldDB" id="A0A0B0IH97"/>
<evidence type="ECO:0000313" key="3">
    <source>
        <dbReference type="Proteomes" id="UP000030832"/>
    </source>
</evidence>
<comment type="caution">
    <text evidence="2">The sequence shown here is derived from an EMBL/GenBank/DDBJ whole genome shotgun (WGS) entry which is preliminary data.</text>
</comment>
<dbReference type="EMBL" id="JRJU01000019">
    <property type="protein sequence ID" value="KHF39404.1"/>
    <property type="molecule type" value="Genomic_DNA"/>
</dbReference>
<keyword evidence="1" id="KW-0472">Membrane</keyword>
<reference evidence="2 3" key="1">
    <citation type="submission" date="2014-09" db="EMBL/GenBank/DDBJ databases">
        <title>Genome sequencing and annotation of Bacillus Okhensis strain Kh10-101T.</title>
        <authorList>
            <person name="Prakash J.S."/>
        </authorList>
    </citation>
    <scope>NUCLEOTIDE SEQUENCE [LARGE SCALE GENOMIC DNA]</scope>
    <source>
        <strain evidence="3">Kh10-101T</strain>
    </source>
</reference>
<dbReference type="OrthoDB" id="1683460at2"/>
<dbReference type="NCBIfam" id="NF041644">
    <property type="entry name" value="CBO0543_fam"/>
    <property type="match status" value="1"/>
</dbReference>
<sequence>MPYKKRENVVVASSCIIIILLLFNFVPRNKMREAHISFLFQQAMTWFFGLLVVEKGLIKYPYRTFFKKSNKSSFAFEFFIYPAITILFNLYYPERRSCLSKIFYICSYSGVITFLETFTEKYTDLIEYKKWNGYWSFITLSITCFISRVYYRWFFKKEDKMRLGNE</sequence>
<keyword evidence="1" id="KW-0812">Transmembrane</keyword>
<gene>
    <name evidence="2" type="ORF">LQ50_15185</name>
</gene>
<dbReference type="Proteomes" id="UP000030832">
    <property type="component" value="Unassembled WGS sequence"/>
</dbReference>
<dbReference type="InterPro" id="IPR048147">
    <property type="entry name" value="CBO0543-like"/>
</dbReference>
<dbReference type="RefSeq" id="WP_034630506.1">
    <property type="nucleotide sequence ID" value="NZ_JRJU01000019.1"/>
</dbReference>
<keyword evidence="1" id="KW-1133">Transmembrane helix</keyword>
<feature type="transmembrane region" description="Helical" evidence="1">
    <location>
        <begin position="9"/>
        <end position="28"/>
    </location>
</feature>
<evidence type="ECO:0000256" key="1">
    <source>
        <dbReference type="SAM" id="Phobius"/>
    </source>
</evidence>
<feature type="transmembrane region" description="Helical" evidence="1">
    <location>
        <begin position="34"/>
        <end position="53"/>
    </location>
</feature>
<accession>A0A0B0IH97</accession>
<protein>
    <submittedName>
        <fullName evidence="2">Uncharacterized protein</fullName>
    </submittedName>
</protein>
<keyword evidence="3" id="KW-1185">Reference proteome</keyword>
<evidence type="ECO:0000313" key="2">
    <source>
        <dbReference type="EMBL" id="KHF39404.1"/>
    </source>
</evidence>
<proteinExistence type="predicted"/>
<feature type="transmembrane region" description="Helical" evidence="1">
    <location>
        <begin position="74"/>
        <end position="92"/>
    </location>
</feature>